<evidence type="ECO:0008006" key="2">
    <source>
        <dbReference type="Google" id="ProtNLM"/>
    </source>
</evidence>
<dbReference type="AlphaFoldDB" id="A0A382BUB3"/>
<protein>
    <recommendedName>
        <fullName evidence="2">Methyltransferase type 11 domain-containing protein</fullName>
    </recommendedName>
</protein>
<accession>A0A382BUB3</accession>
<gene>
    <name evidence="1" type="ORF">METZ01_LOCUS170068</name>
</gene>
<organism evidence="1">
    <name type="scientific">marine metagenome</name>
    <dbReference type="NCBI Taxonomy" id="408172"/>
    <lineage>
        <taxon>unclassified sequences</taxon>
        <taxon>metagenomes</taxon>
        <taxon>ecological metagenomes</taxon>
    </lineage>
</organism>
<name>A0A382BUB3_9ZZZZ</name>
<dbReference type="EMBL" id="UINC01031337">
    <property type="protein sequence ID" value="SVB17214.1"/>
    <property type="molecule type" value="Genomic_DNA"/>
</dbReference>
<sequence length="242" mass="28498">MNTPAFSETVPNELKELGYVPPIIKSYDNNGINVWLDSRRKIYDVPFWQFTMDGVQWMVLDEKHGSASQFYSHYKLAKGHVICTGLGFGTREQWLASKPEVTKITVLEKFKEVIDYHKDIGTKWHDKIEIINCDANDYKGSCDFLSIDHYEYDDVLRILDSIKKVCNNITCESAWFWMLEPWIRLGYITDNTENPTIIPKKIWYGGIKNDIQENYIKIKTYFEHVNLPNLNKEQLTKFIEMY</sequence>
<dbReference type="InterPro" id="IPR029063">
    <property type="entry name" value="SAM-dependent_MTases_sf"/>
</dbReference>
<dbReference type="SUPFAM" id="SSF53335">
    <property type="entry name" value="S-adenosyl-L-methionine-dependent methyltransferases"/>
    <property type="match status" value="1"/>
</dbReference>
<proteinExistence type="predicted"/>
<evidence type="ECO:0000313" key="1">
    <source>
        <dbReference type="EMBL" id="SVB17214.1"/>
    </source>
</evidence>
<reference evidence="1" key="1">
    <citation type="submission" date="2018-05" db="EMBL/GenBank/DDBJ databases">
        <authorList>
            <person name="Lanie J.A."/>
            <person name="Ng W.-L."/>
            <person name="Kazmierczak K.M."/>
            <person name="Andrzejewski T.M."/>
            <person name="Davidsen T.M."/>
            <person name="Wayne K.J."/>
            <person name="Tettelin H."/>
            <person name="Glass J.I."/>
            <person name="Rusch D."/>
            <person name="Podicherti R."/>
            <person name="Tsui H.-C.T."/>
            <person name="Winkler M.E."/>
        </authorList>
    </citation>
    <scope>NUCLEOTIDE SEQUENCE</scope>
</reference>